<dbReference type="PROSITE" id="PS00108">
    <property type="entry name" value="PROTEIN_KINASE_ST"/>
    <property type="match status" value="1"/>
</dbReference>
<dbReference type="FunFam" id="1.10.510.10:FF:001161">
    <property type="entry name" value="Os11g0601500 protein"/>
    <property type="match status" value="1"/>
</dbReference>
<dbReference type="PROSITE" id="PS51473">
    <property type="entry name" value="GNK2"/>
    <property type="match status" value="2"/>
</dbReference>
<dbReference type="InterPro" id="IPR000719">
    <property type="entry name" value="Prot_kinase_dom"/>
</dbReference>
<keyword evidence="2" id="KW-0723">Serine/threonine-protein kinase</keyword>
<dbReference type="SUPFAM" id="SSF56112">
    <property type="entry name" value="Protein kinase-like (PK-like)"/>
    <property type="match status" value="1"/>
</dbReference>
<dbReference type="PROSITE" id="PS00107">
    <property type="entry name" value="PROTEIN_KINASE_ATP"/>
    <property type="match status" value="1"/>
</dbReference>
<evidence type="ECO:0000256" key="4">
    <source>
        <dbReference type="ARBA" id="ARBA00022692"/>
    </source>
</evidence>
<evidence type="ECO:0000256" key="5">
    <source>
        <dbReference type="ARBA" id="ARBA00022729"/>
    </source>
</evidence>
<evidence type="ECO:0000256" key="13">
    <source>
        <dbReference type="PROSITE-ProRule" id="PRU10141"/>
    </source>
</evidence>
<dbReference type="ExpressionAtlas" id="A0A3L6EBZ9">
    <property type="expression patterns" value="baseline and differential"/>
</dbReference>
<dbReference type="PROSITE" id="PS50011">
    <property type="entry name" value="PROTEIN_KINASE_DOM"/>
    <property type="match status" value="1"/>
</dbReference>
<dbReference type="InterPro" id="IPR011009">
    <property type="entry name" value="Kinase-like_dom_sf"/>
</dbReference>
<feature type="chain" id="PRO_5018247195" evidence="14">
    <location>
        <begin position="26"/>
        <end position="522"/>
    </location>
</feature>
<keyword evidence="3" id="KW-0808">Transferase</keyword>
<dbReference type="Gene3D" id="3.30.430.20">
    <property type="entry name" value="Gnk2 domain, C-X8-C-X2-C motif"/>
    <property type="match status" value="2"/>
</dbReference>
<name>A0A3L6EBZ9_MAIZE</name>
<keyword evidence="4" id="KW-0812">Transmembrane</keyword>
<dbReference type="GO" id="GO:0005524">
    <property type="term" value="F:ATP binding"/>
    <property type="evidence" value="ECO:0007669"/>
    <property type="project" value="UniProtKB-UniRule"/>
</dbReference>
<dbReference type="GO" id="GO:0016020">
    <property type="term" value="C:membrane"/>
    <property type="evidence" value="ECO:0007669"/>
    <property type="project" value="UniProtKB-SubCell"/>
</dbReference>
<keyword evidence="7 13" id="KW-0547">Nucleotide-binding</keyword>
<gene>
    <name evidence="17" type="primary">CRK10_6</name>
    <name evidence="17" type="ORF">Zm00014a_009335</name>
</gene>
<dbReference type="PANTHER" id="PTHR27002">
    <property type="entry name" value="RECEPTOR-LIKE SERINE/THREONINE-PROTEIN KINASE SD1-8"/>
    <property type="match status" value="1"/>
</dbReference>
<evidence type="ECO:0000313" key="17">
    <source>
        <dbReference type="EMBL" id="PWZ18549.1"/>
    </source>
</evidence>
<keyword evidence="17" id="KW-0675">Receptor</keyword>
<evidence type="ECO:0000256" key="11">
    <source>
        <dbReference type="ARBA" id="ARBA00023136"/>
    </source>
</evidence>
<feature type="binding site" evidence="13">
    <location>
        <position position="327"/>
    </location>
    <ligand>
        <name>ATP</name>
        <dbReference type="ChEBI" id="CHEBI:30616"/>
    </ligand>
</feature>
<dbReference type="PANTHER" id="PTHR27002:SF345">
    <property type="entry name" value="PROTEIN KINASE DOMAIN-CONTAINING PROTEIN"/>
    <property type="match status" value="1"/>
</dbReference>
<dbReference type="SMART" id="SM00220">
    <property type="entry name" value="S_TKc"/>
    <property type="match status" value="1"/>
</dbReference>
<feature type="domain" description="Gnk2-homologous" evidence="16">
    <location>
        <begin position="9"/>
        <end position="111"/>
    </location>
</feature>
<protein>
    <submittedName>
        <fullName evidence="17">Cysteine-rich receptor-like protein kinase 10</fullName>
    </submittedName>
</protein>
<keyword evidence="6" id="KW-0677">Repeat</keyword>
<dbReference type="FunFam" id="3.30.430.20:FF:000021">
    <property type="entry name" value="Protein kinase domain containing protein, expressed"/>
    <property type="match status" value="1"/>
</dbReference>
<dbReference type="Proteomes" id="UP000251960">
    <property type="component" value="Chromosome 6"/>
</dbReference>
<dbReference type="InterPro" id="IPR008271">
    <property type="entry name" value="Ser/Thr_kinase_AS"/>
</dbReference>
<dbReference type="AlphaFoldDB" id="A0A3L6EBZ9"/>
<dbReference type="InterPro" id="IPR002902">
    <property type="entry name" value="GNK2"/>
</dbReference>
<comment type="subcellular location">
    <subcellularLocation>
        <location evidence="1">Membrane</location>
        <topology evidence="1">Single-pass membrane protein</topology>
    </subcellularLocation>
</comment>
<keyword evidence="9 13" id="KW-0067">ATP-binding</keyword>
<dbReference type="GO" id="GO:0004674">
    <property type="term" value="F:protein serine/threonine kinase activity"/>
    <property type="evidence" value="ECO:0007669"/>
    <property type="project" value="UniProtKB-KW"/>
</dbReference>
<reference evidence="17" key="1">
    <citation type="journal article" date="2018" name="Nat. Genet.">
        <title>Extensive intraspecific gene order and gene structural variations between Mo17 and other maize genomes.</title>
        <authorList>
            <person name="Sun S."/>
            <person name="Zhou Y."/>
            <person name="Chen J."/>
            <person name="Shi J."/>
            <person name="Zhao H."/>
            <person name="Zhao H."/>
            <person name="Song W."/>
            <person name="Zhang M."/>
            <person name="Cui Y."/>
            <person name="Dong X."/>
            <person name="Liu H."/>
            <person name="Ma X."/>
            <person name="Jiao Y."/>
            <person name="Wang B."/>
            <person name="Wei X."/>
            <person name="Stein J.C."/>
            <person name="Glaubitz J.C."/>
            <person name="Lu F."/>
            <person name="Yu G."/>
            <person name="Liang C."/>
            <person name="Fengler K."/>
            <person name="Li B."/>
            <person name="Rafalski A."/>
            <person name="Schnable P.S."/>
            <person name="Ware D.H."/>
            <person name="Buckler E.S."/>
            <person name="Lai J."/>
        </authorList>
    </citation>
    <scope>NUCLEOTIDE SEQUENCE [LARGE SCALE GENOMIC DNA]</scope>
    <source>
        <tissue evidence="17">Seedling</tissue>
    </source>
</reference>
<keyword evidence="11" id="KW-0472">Membrane</keyword>
<dbReference type="Pfam" id="PF07714">
    <property type="entry name" value="PK_Tyr_Ser-Thr"/>
    <property type="match status" value="1"/>
</dbReference>
<feature type="domain" description="Protein kinase" evidence="15">
    <location>
        <begin position="299"/>
        <end position="522"/>
    </location>
</feature>
<keyword evidence="8 17" id="KW-0418">Kinase</keyword>
<dbReference type="Pfam" id="PF01657">
    <property type="entry name" value="Stress-antifung"/>
    <property type="match status" value="2"/>
</dbReference>
<dbReference type="InterPro" id="IPR001245">
    <property type="entry name" value="Ser-Thr/Tyr_kinase_cat_dom"/>
</dbReference>
<evidence type="ECO:0000256" key="6">
    <source>
        <dbReference type="ARBA" id="ARBA00022737"/>
    </source>
</evidence>
<evidence type="ECO:0000259" key="16">
    <source>
        <dbReference type="PROSITE" id="PS51473"/>
    </source>
</evidence>
<evidence type="ECO:0000256" key="2">
    <source>
        <dbReference type="ARBA" id="ARBA00022527"/>
    </source>
</evidence>
<evidence type="ECO:0000256" key="3">
    <source>
        <dbReference type="ARBA" id="ARBA00022679"/>
    </source>
</evidence>
<organism evidence="17">
    <name type="scientific">Zea mays</name>
    <name type="common">Maize</name>
    <dbReference type="NCBI Taxonomy" id="4577"/>
    <lineage>
        <taxon>Eukaryota</taxon>
        <taxon>Viridiplantae</taxon>
        <taxon>Streptophyta</taxon>
        <taxon>Embryophyta</taxon>
        <taxon>Tracheophyta</taxon>
        <taxon>Spermatophyta</taxon>
        <taxon>Magnoliopsida</taxon>
        <taxon>Liliopsida</taxon>
        <taxon>Poales</taxon>
        <taxon>Poaceae</taxon>
        <taxon>PACMAD clade</taxon>
        <taxon>Panicoideae</taxon>
        <taxon>Andropogonodae</taxon>
        <taxon>Andropogoneae</taxon>
        <taxon>Tripsacinae</taxon>
        <taxon>Zea</taxon>
    </lineage>
</organism>
<keyword evidence="5 14" id="KW-0732">Signal</keyword>
<feature type="domain" description="Gnk2-homologous" evidence="16">
    <location>
        <begin position="122"/>
        <end position="233"/>
    </location>
</feature>
<sequence>MMNYVIFGVLLLVVGGGLRPSPAAADVFCDNLKQVAATLPQNTSSSPVQFATAIVGQAPDVVYALAFCQGDYNATACRECVAQAFNVTPACNKDGIFSYKACPVLYAGDNFIDPSNATEQADDTPFVRWNINNVTGDADDVRLITGLIRELLVDTVDRAASTAPRRFATGVMDSGRPFPTMYSMAQCTPDLSASDCLACLRRLVGMVNSTMALRMGAQIHVIRCYFRYEAYSLYDSQPMLRVGPPSVPAPAPAPAIGASETTMAKAGSQELQGELVLDGKNSEFRVFDFEQVLEATNDFSDENKLGEGGFGAVYKGQFADGLEVAVKRLASHSGQGFTEFKNEVQLIAKLQHSNLVRLLGCCSQEEEKILVYEYLPNKSLDSFIFDENKRALLDWSRLLSIIEGIAHGLNYLHKHSRLRVIHRDLKPSNILLDREMNPKISDFGLAKIFSSNNIGGNTTRRVVGTYGYMAPEYASEGIFSVKSDVFSFGVLVLEIITGKRNSGSHQCGDFINLIGYSQLGIP</sequence>
<feature type="signal peptide" evidence="14">
    <location>
        <begin position="1"/>
        <end position="25"/>
    </location>
</feature>
<evidence type="ECO:0000256" key="14">
    <source>
        <dbReference type="SAM" id="SignalP"/>
    </source>
</evidence>
<keyword evidence="12" id="KW-0325">Glycoprotein</keyword>
<dbReference type="InterPro" id="IPR017441">
    <property type="entry name" value="Protein_kinase_ATP_BS"/>
</dbReference>
<proteinExistence type="predicted"/>
<dbReference type="EMBL" id="NCVQ01000007">
    <property type="protein sequence ID" value="PWZ18549.1"/>
    <property type="molecule type" value="Genomic_DNA"/>
</dbReference>
<comment type="caution">
    <text evidence="17">The sequence shown here is derived from an EMBL/GenBank/DDBJ whole genome shotgun (WGS) entry which is preliminary data.</text>
</comment>
<evidence type="ECO:0000259" key="15">
    <source>
        <dbReference type="PROSITE" id="PS50011"/>
    </source>
</evidence>
<evidence type="ECO:0000256" key="1">
    <source>
        <dbReference type="ARBA" id="ARBA00004167"/>
    </source>
</evidence>
<dbReference type="FunFam" id="3.30.200.20:FF:000142">
    <property type="entry name" value="Cysteine-rich receptor-like protein kinase 10"/>
    <property type="match status" value="1"/>
</dbReference>
<evidence type="ECO:0000256" key="12">
    <source>
        <dbReference type="ARBA" id="ARBA00023180"/>
    </source>
</evidence>
<dbReference type="Gene3D" id="1.10.510.10">
    <property type="entry name" value="Transferase(Phosphotransferase) domain 1"/>
    <property type="match status" value="1"/>
</dbReference>
<accession>A0A3L6EBZ9</accession>
<evidence type="ECO:0000256" key="9">
    <source>
        <dbReference type="ARBA" id="ARBA00022840"/>
    </source>
</evidence>
<dbReference type="CDD" id="cd23509">
    <property type="entry name" value="Gnk2-like"/>
    <property type="match status" value="2"/>
</dbReference>
<evidence type="ECO:0000256" key="8">
    <source>
        <dbReference type="ARBA" id="ARBA00022777"/>
    </source>
</evidence>
<evidence type="ECO:0000256" key="10">
    <source>
        <dbReference type="ARBA" id="ARBA00022989"/>
    </source>
</evidence>
<dbReference type="InterPro" id="IPR038408">
    <property type="entry name" value="GNK2_sf"/>
</dbReference>
<dbReference type="Gene3D" id="3.30.200.20">
    <property type="entry name" value="Phosphorylase Kinase, domain 1"/>
    <property type="match status" value="1"/>
</dbReference>
<evidence type="ECO:0000256" key="7">
    <source>
        <dbReference type="ARBA" id="ARBA00022741"/>
    </source>
</evidence>
<keyword evidence="10" id="KW-1133">Transmembrane helix</keyword>